<proteinExistence type="evidence at transcript level"/>
<protein>
    <submittedName>
        <fullName evidence="1">Cyclops</fullName>
    </submittedName>
</protein>
<feature type="non-terminal residue" evidence="1">
    <location>
        <position position="1"/>
    </location>
</feature>
<evidence type="ECO:0000313" key="1">
    <source>
        <dbReference type="EMBL" id="ADV78042.1"/>
    </source>
</evidence>
<organism evidence="1">
    <name type="scientific">Nothoceros aenigmaticus</name>
    <dbReference type="NCBI Taxonomy" id="13813"/>
    <lineage>
        <taxon>Eukaryota</taxon>
        <taxon>Viridiplantae</taxon>
        <taxon>Streptophyta</taxon>
        <taxon>Embryophyta</taxon>
        <taxon>Anthocerotophyta</taxon>
        <taxon>Anthocerotopsida</taxon>
        <taxon>Dendrocerotidae</taxon>
        <taxon>Dendrocerotales</taxon>
        <taxon>Dendrocerotaceae</taxon>
        <taxon>Dendrocerotoideae</taxon>
        <taxon>Nothoceros</taxon>
    </lineage>
</organism>
<dbReference type="EMBL" id="FJ913204">
    <property type="protein sequence ID" value="ADV78042.1"/>
    <property type="molecule type" value="mRNA"/>
</dbReference>
<sequence length="33" mass="3688">KGKVLYPADLQAASKRVEALEKEVRSQKLTLAF</sequence>
<accession>E8ZA32</accession>
<feature type="non-terminal residue" evidence="1">
    <location>
        <position position="33"/>
    </location>
</feature>
<reference evidence="1" key="1">
    <citation type="journal article" date="2010" name="New Phytol.">
        <title>Presence of three mycorrhizal genes in the common ancestor of land plants suggests a key role of mycorrhizas in the colonization of land by plants.</title>
        <authorList>
            <person name="Wang B."/>
            <person name="Yeun L.H."/>
            <person name="Xue J.Y."/>
            <person name="Liu Y."/>
            <person name="Ane J.M."/>
            <person name="Qiu Y.L."/>
        </authorList>
    </citation>
    <scope>NUCLEOTIDE SEQUENCE</scope>
</reference>
<dbReference type="AlphaFoldDB" id="E8ZA32"/>
<gene>
    <name evidence="1" type="primary">IPD3</name>
</gene>
<name>E8ZA32_9EMBR</name>